<dbReference type="Gene3D" id="3.30.379.10">
    <property type="entry name" value="Chitobiase/beta-hexosaminidase domain 2-like"/>
    <property type="match status" value="1"/>
</dbReference>
<dbReference type="InterPro" id="IPR015882">
    <property type="entry name" value="HEX_bac_N"/>
</dbReference>
<dbReference type="EC" id="3.2.1.52" evidence="3"/>
<evidence type="ECO:0000256" key="4">
    <source>
        <dbReference type="ARBA" id="ARBA00022801"/>
    </source>
</evidence>
<evidence type="ECO:0000313" key="10">
    <source>
        <dbReference type="EMBL" id="KAF2176723.1"/>
    </source>
</evidence>
<proteinExistence type="inferred from homology"/>
<dbReference type="Gene3D" id="3.20.20.80">
    <property type="entry name" value="Glycosidases"/>
    <property type="match status" value="1"/>
</dbReference>
<dbReference type="InterPro" id="IPR025705">
    <property type="entry name" value="Beta_hexosaminidase_sua/sub"/>
</dbReference>
<evidence type="ECO:0000256" key="6">
    <source>
        <dbReference type="PIRSR" id="PIRSR625705-1"/>
    </source>
</evidence>
<keyword evidence="7" id="KW-0732">Signal</keyword>
<comment type="similarity">
    <text evidence="2">Belongs to the glycosyl hydrolase 20 family.</text>
</comment>
<keyword evidence="11" id="KW-1185">Reference proteome</keyword>
<keyword evidence="4 10" id="KW-0378">Hydrolase</keyword>
<reference evidence="10" key="1">
    <citation type="journal article" date="2020" name="Stud. Mycol.">
        <title>101 Dothideomycetes genomes: a test case for predicting lifestyles and emergence of pathogens.</title>
        <authorList>
            <person name="Haridas S."/>
            <person name="Albert R."/>
            <person name="Binder M."/>
            <person name="Bloem J."/>
            <person name="Labutti K."/>
            <person name="Salamov A."/>
            <person name="Andreopoulos B."/>
            <person name="Baker S."/>
            <person name="Barry K."/>
            <person name="Bills G."/>
            <person name="Bluhm B."/>
            <person name="Cannon C."/>
            <person name="Castanera R."/>
            <person name="Culley D."/>
            <person name="Daum C."/>
            <person name="Ezra D."/>
            <person name="Gonzalez J."/>
            <person name="Henrissat B."/>
            <person name="Kuo A."/>
            <person name="Liang C."/>
            <person name="Lipzen A."/>
            <person name="Lutzoni F."/>
            <person name="Magnuson J."/>
            <person name="Mondo S."/>
            <person name="Nolan M."/>
            <person name="Ohm R."/>
            <person name="Pangilinan J."/>
            <person name="Park H.-J."/>
            <person name="Ramirez L."/>
            <person name="Alfaro M."/>
            <person name="Sun H."/>
            <person name="Tritt A."/>
            <person name="Yoshinaga Y."/>
            <person name="Zwiers L.-H."/>
            <person name="Turgeon B."/>
            <person name="Goodwin S."/>
            <person name="Spatafora J."/>
            <person name="Crous P."/>
            <person name="Grigoriev I."/>
        </authorList>
    </citation>
    <scope>NUCLEOTIDE SEQUENCE</scope>
    <source>
        <strain evidence="10">CBS 207.26</strain>
    </source>
</reference>
<dbReference type="PANTHER" id="PTHR43678:SF1">
    <property type="entry name" value="BETA-N-ACETYLHEXOSAMINIDASE"/>
    <property type="match status" value="1"/>
</dbReference>
<name>A0A6A6DCJ8_9PEZI</name>
<feature type="signal peptide" evidence="7">
    <location>
        <begin position="1"/>
        <end position="17"/>
    </location>
</feature>
<dbReference type="PANTHER" id="PTHR43678">
    <property type="entry name" value="PUTATIVE (AFU_ORTHOLOGUE AFUA_2G00640)-RELATED"/>
    <property type="match status" value="1"/>
</dbReference>
<evidence type="ECO:0000259" key="8">
    <source>
        <dbReference type="Pfam" id="PF00728"/>
    </source>
</evidence>
<sequence length="732" mass="80572">MILWSLWCLAVAEAVCGRLLGIPTVPFNTSGSGSYSLSGVVNMVVDGKYAATTDTRGSTLIPPTLGDFAKTFVEDLKAITQQEQLSLVNSNDGSAAAEPSIRLTLGNAADYLDAAGRETSEGYTLDVSSSGINITGASRLGVWWGTRTVLQQVILNNGSIPYGTAKDSPGWPTRGMMLDVGRHYYPPDFIIEMCAYMSFFKQNTFHLHLSDNLYNNPRYSRQQSLSLYARFRLWTDAADVAGLNKYKNESFTREEFERIQTSCAARGVTILPEIEAPGHALPIVQWKPELGLSTDLSLLNISHPQTISTVKTIWKTFLPWFHSKVVHIGADEYTASVTDYNRFVNELASFITSESSKMTRIWGTFPPKPSYPNNISKNVTIQHWAFFEDNPYNDYIKNNYSVLNSDDTFYVVNKYSASYPQSLPYNKTFTGNPANNGLWYPHIFDTKNAGNNPPRDNPLVLGSIAPLWNDYGPNASVYSDAYYAWKFGIPAMSDKQWGADLGINEFMPLFDKLHPKIPGQNLERRVASKGEFILQYTFDQPGNSTAVKDLSGNGYDGNTTCARTASGSLAMDGKCALFIPLGSKGKTYTMTLTLTISNVSDPTNATLMFGRDSNLLLTPAITLLSGGTYYRTEQSLPLAAQGQVDGGMASKMEIPIGEKVQLLMYARYDRTQVQPMWDGGQGGQEPFYTVLGINGESTRTAYIDVEAPLERVGGPGSGWAGEVYGLDLLDHA</sequence>
<dbReference type="InterPro" id="IPR052764">
    <property type="entry name" value="GH20_Enzymes"/>
</dbReference>
<evidence type="ECO:0000256" key="1">
    <source>
        <dbReference type="ARBA" id="ARBA00001231"/>
    </source>
</evidence>
<dbReference type="EMBL" id="ML994702">
    <property type="protein sequence ID" value="KAF2176723.1"/>
    <property type="molecule type" value="Genomic_DNA"/>
</dbReference>
<feature type="domain" description="Beta-hexosaminidase bacterial type N-terminal" evidence="9">
    <location>
        <begin position="74"/>
        <end position="167"/>
    </location>
</feature>
<dbReference type="CDD" id="cd06564">
    <property type="entry name" value="GH20_DspB_LnbB-like"/>
    <property type="match status" value="1"/>
</dbReference>
<accession>A0A6A6DCJ8</accession>
<dbReference type="InterPro" id="IPR015883">
    <property type="entry name" value="Glyco_hydro_20_cat"/>
</dbReference>
<dbReference type="AlphaFoldDB" id="A0A6A6DCJ8"/>
<evidence type="ECO:0000256" key="7">
    <source>
        <dbReference type="SAM" id="SignalP"/>
    </source>
</evidence>
<dbReference type="GO" id="GO:0005975">
    <property type="term" value="P:carbohydrate metabolic process"/>
    <property type="evidence" value="ECO:0007669"/>
    <property type="project" value="InterPro"/>
</dbReference>
<organism evidence="10 11">
    <name type="scientific">Zopfia rhizophila CBS 207.26</name>
    <dbReference type="NCBI Taxonomy" id="1314779"/>
    <lineage>
        <taxon>Eukaryota</taxon>
        <taxon>Fungi</taxon>
        <taxon>Dikarya</taxon>
        <taxon>Ascomycota</taxon>
        <taxon>Pezizomycotina</taxon>
        <taxon>Dothideomycetes</taxon>
        <taxon>Dothideomycetes incertae sedis</taxon>
        <taxon>Zopfiaceae</taxon>
        <taxon>Zopfia</taxon>
    </lineage>
</organism>
<evidence type="ECO:0000313" key="11">
    <source>
        <dbReference type="Proteomes" id="UP000800200"/>
    </source>
</evidence>
<dbReference type="Pfam" id="PF00728">
    <property type="entry name" value="Glyco_hydro_20"/>
    <property type="match status" value="1"/>
</dbReference>
<dbReference type="Proteomes" id="UP000800200">
    <property type="component" value="Unassembled WGS sequence"/>
</dbReference>
<comment type="catalytic activity">
    <reaction evidence="1">
        <text>Hydrolysis of terminal non-reducing N-acetyl-D-hexosamine residues in N-acetyl-beta-D-hexosaminides.</text>
        <dbReference type="EC" id="3.2.1.52"/>
    </reaction>
</comment>
<feature type="chain" id="PRO_5025629357" description="beta-N-acetylhexosaminidase" evidence="7">
    <location>
        <begin position="18"/>
        <end position="732"/>
    </location>
</feature>
<evidence type="ECO:0000256" key="5">
    <source>
        <dbReference type="ARBA" id="ARBA00023295"/>
    </source>
</evidence>
<dbReference type="PRINTS" id="PR00738">
    <property type="entry name" value="GLHYDRLASE20"/>
</dbReference>
<dbReference type="SUPFAM" id="SSF55545">
    <property type="entry name" value="beta-N-acetylhexosaminidase-like domain"/>
    <property type="match status" value="1"/>
</dbReference>
<protein>
    <recommendedName>
        <fullName evidence="3">beta-N-acetylhexosaminidase</fullName>
        <ecNumber evidence="3">3.2.1.52</ecNumber>
    </recommendedName>
</protein>
<evidence type="ECO:0000256" key="2">
    <source>
        <dbReference type="ARBA" id="ARBA00006285"/>
    </source>
</evidence>
<dbReference type="SUPFAM" id="SSF51445">
    <property type="entry name" value="(Trans)glycosidases"/>
    <property type="match status" value="1"/>
</dbReference>
<evidence type="ECO:0000259" key="9">
    <source>
        <dbReference type="Pfam" id="PF02838"/>
    </source>
</evidence>
<keyword evidence="5" id="KW-0326">Glycosidase</keyword>
<evidence type="ECO:0000256" key="3">
    <source>
        <dbReference type="ARBA" id="ARBA00012663"/>
    </source>
</evidence>
<feature type="active site" description="Proton donor" evidence="6">
    <location>
        <position position="332"/>
    </location>
</feature>
<dbReference type="InterPro" id="IPR017853">
    <property type="entry name" value="GH"/>
</dbReference>
<dbReference type="InterPro" id="IPR029018">
    <property type="entry name" value="Hex-like_dom2"/>
</dbReference>
<gene>
    <name evidence="10" type="ORF">K469DRAFT_397672</name>
</gene>
<dbReference type="GO" id="GO:0004563">
    <property type="term" value="F:beta-N-acetylhexosaminidase activity"/>
    <property type="evidence" value="ECO:0007669"/>
    <property type="project" value="UniProtKB-EC"/>
</dbReference>
<dbReference type="Pfam" id="PF02838">
    <property type="entry name" value="Glyco_hydro_20b"/>
    <property type="match status" value="1"/>
</dbReference>
<feature type="domain" description="Glycoside hydrolase family 20 catalytic" evidence="8">
    <location>
        <begin position="173"/>
        <end position="338"/>
    </location>
</feature>
<dbReference type="OrthoDB" id="428480at2759"/>